<accession>A0A239NGN4</accession>
<keyword evidence="2" id="KW-1185">Reference proteome</keyword>
<reference evidence="1 2" key="1">
    <citation type="submission" date="2017-06" db="EMBL/GenBank/DDBJ databases">
        <authorList>
            <person name="Kim H.J."/>
            <person name="Triplett B.A."/>
        </authorList>
    </citation>
    <scope>NUCLEOTIDE SEQUENCE [LARGE SCALE GENOMIC DNA]</scope>
    <source>
        <strain evidence="1 2">DSM 44715</strain>
    </source>
</reference>
<dbReference type="Gene3D" id="2.30.110.10">
    <property type="entry name" value="Electron Transport, Fmn-binding Protein, Chain A"/>
    <property type="match status" value="1"/>
</dbReference>
<protein>
    <submittedName>
        <fullName evidence="1">Deazaflavin-dependent oxidoreductase, nitroreductase family</fullName>
    </submittedName>
</protein>
<dbReference type="AlphaFoldDB" id="A0A239NGN4"/>
<gene>
    <name evidence="1" type="ORF">SAMN05443665_104128</name>
</gene>
<dbReference type="OrthoDB" id="3778270at2"/>
<dbReference type="RefSeq" id="WP_089329793.1">
    <property type="nucleotide sequence ID" value="NZ_FZOR01000041.1"/>
</dbReference>
<evidence type="ECO:0000313" key="1">
    <source>
        <dbReference type="EMBL" id="SNT54051.1"/>
    </source>
</evidence>
<dbReference type="Pfam" id="PF04075">
    <property type="entry name" value="F420H2_quin_red"/>
    <property type="match status" value="1"/>
</dbReference>
<dbReference type="EMBL" id="FZOR01000041">
    <property type="protein sequence ID" value="SNT54051.1"/>
    <property type="molecule type" value="Genomic_DNA"/>
</dbReference>
<organism evidence="1 2">
    <name type="scientific">Actinomadura meyerae</name>
    <dbReference type="NCBI Taxonomy" id="240840"/>
    <lineage>
        <taxon>Bacteria</taxon>
        <taxon>Bacillati</taxon>
        <taxon>Actinomycetota</taxon>
        <taxon>Actinomycetes</taxon>
        <taxon>Streptosporangiales</taxon>
        <taxon>Thermomonosporaceae</taxon>
        <taxon>Actinomadura</taxon>
    </lineage>
</organism>
<name>A0A239NGN4_9ACTN</name>
<proteinExistence type="predicted"/>
<dbReference type="InterPro" id="IPR012349">
    <property type="entry name" value="Split_barrel_FMN-bd"/>
</dbReference>
<dbReference type="Proteomes" id="UP000198318">
    <property type="component" value="Unassembled WGS sequence"/>
</dbReference>
<evidence type="ECO:0000313" key="2">
    <source>
        <dbReference type="Proteomes" id="UP000198318"/>
    </source>
</evidence>
<sequence>MTSRGVAGVLRQLGGAKRRMYRGGRPSGPMRLWNRFDALLYATGWVRPAHTAVLRVRGRRSGRDTAVPVAVADVGGAEYLVSMLGPDANWVLNVEAAGRTAVLGRRGRDVPVRLEPVPPEDRAPILRRYAAVAPGARPHLRLGPAAPLGEFARIAEEHPVYRIRER</sequence>
<dbReference type="InterPro" id="IPR004378">
    <property type="entry name" value="F420H2_quin_Rdtase"/>
</dbReference>
<dbReference type="GO" id="GO:0016491">
    <property type="term" value="F:oxidoreductase activity"/>
    <property type="evidence" value="ECO:0007669"/>
    <property type="project" value="InterPro"/>
</dbReference>